<evidence type="ECO:0000313" key="3">
    <source>
        <dbReference type="Proteomes" id="UP000270046"/>
    </source>
</evidence>
<dbReference type="KEGG" id="muh:HYN43_027195"/>
<protein>
    <recommendedName>
        <fullName evidence="4">Carboxypeptidase regulatory-like domain-containing protein</fullName>
    </recommendedName>
</protein>
<feature type="signal peptide" evidence="1">
    <location>
        <begin position="1"/>
        <end position="15"/>
    </location>
</feature>
<sequence length="309" mass="34368">MLLYIFINLSLLASAQTMPTRRTFQFKMLNAETGQPMASKWCTVLKNADEYVDGAHTDAEGIGTFTVLNYDSTATYQVEIGNRSNNFVKPGLFDITGIKNSIPVIKVSPSKTSTDFTCGEVLYGGYHPLEPYSITDLPKSIQAKTKSLLINRVGLTYYKNLVLNGGQILDLKKFYDRNPKAKENGWIPPAYSLCFMVWDSVANKNLYSFSLKLNQQGKLIGIVELPDIKHTPAKAKIISQEQAKNIAKKENFGDADARMQYSTTEGSILWKLERMDPGPADSTAISTLLINAHSGKIISKTKVNKIVMY</sequence>
<evidence type="ECO:0000256" key="1">
    <source>
        <dbReference type="SAM" id="SignalP"/>
    </source>
</evidence>
<gene>
    <name evidence="2" type="ORF">HYN43_027195</name>
</gene>
<dbReference type="Proteomes" id="UP000270046">
    <property type="component" value="Chromosome"/>
</dbReference>
<reference evidence="2 3" key="1">
    <citation type="submission" date="2018-10" db="EMBL/GenBank/DDBJ databases">
        <title>Genome sequencing of Mucilaginibacter sp. HYN0043.</title>
        <authorList>
            <person name="Kim M."/>
            <person name="Yi H."/>
        </authorList>
    </citation>
    <scope>NUCLEOTIDE SEQUENCE [LARGE SCALE GENOMIC DNA]</scope>
    <source>
        <strain evidence="2 3">HYN0043</strain>
    </source>
</reference>
<keyword evidence="3" id="KW-1185">Reference proteome</keyword>
<evidence type="ECO:0000313" key="2">
    <source>
        <dbReference type="EMBL" id="AYL98732.1"/>
    </source>
</evidence>
<dbReference type="OrthoDB" id="1492219at2"/>
<proteinExistence type="predicted"/>
<organism evidence="2 3">
    <name type="scientific">Mucilaginibacter celer</name>
    <dbReference type="NCBI Taxonomy" id="2305508"/>
    <lineage>
        <taxon>Bacteria</taxon>
        <taxon>Pseudomonadati</taxon>
        <taxon>Bacteroidota</taxon>
        <taxon>Sphingobacteriia</taxon>
        <taxon>Sphingobacteriales</taxon>
        <taxon>Sphingobacteriaceae</taxon>
        <taxon>Mucilaginibacter</taxon>
    </lineage>
</organism>
<keyword evidence="1" id="KW-0732">Signal</keyword>
<dbReference type="AlphaFoldDB" id="A0A494W611"/>
<dbReference type="EMBL" id="CP032869">
    <property type="protein sequence ID" value="AYL98732.1"/>
    <property type="molecule type" value="Genomic_DNA"/>
</dbReference>
<feature type="chain" id="PRO_5019766677" description="Carboxypeptidase regulatory-like domain-containing protein" evidence="1">
    <location>
        <begin position="16"/>
        <end position="309"/>
    </location>
</feature>
<accession>A0A494W611</accession>
<name>A0A494W611_9SPHI</name>
<evidence type="ECO:0008006" key="4">
    <source>
        <dbReference type="Google" id="ProtNLM"/>
    </source>
</evidence>